<dbReference type="Gene3D" id="3.20.20.100">
    <property type="entry name" value="NADP-dependent oxidoreductase domain"/>
    <property type="match status" value="1"/>
</dbReference>
<comment type="caution">
    <text evidence="2">The sequence shown here is derived from an EMBL/GenBank/DDBJ whole genome shotgun (WGS) entry which is preliminary data.</text>
</comment>
<protein>
    <submittedName>
        <fullName evidence="2">D-threo-aldose 1-dehydrogenase</fullName>
    </submittedName>
</protein>
<dbReference type="Pfam" id="PF00248">
    <property type="entry name" value="Aldo_ket_red"/>
    <property type="match status" value="1"/>
</dbReference>
<feature type="domain" description="NADP-dependent oxidoreductase" evidence="1">
    <location>
        <begin position="21"/>
        <end position="309"/>
    </location>
</feature>
<dbReference type="GO" id="GO:0016491">
    <property type="term" value="F:oxidoreductase activity"/>
    <property type="evidence" value="ECO:0007669"/>
    <property type="project" value="InterPro"/>
</dbReference>
<name>A0A3N1KRK6_9PROT</name>
<evidence type="ECO:0000313" key="2">
    <source>
        <dbReference type="EMBL" id="ROP81429.1"/>
    </source>
</evidence>
<dbReference type="InterPro" id="IPR036812">
    <property type="entry name" value="NAD(P)_OxRdtase_dom_sf"/>
</dbReference>
<dbReference type="InterPro" id="IPR023210">
    <property type="entry name" value="NADP_OxRdtase_dom"/>
</dbReference>
<organism evidence="2 3">
    <name type="scientific">Stella humosa</name>
    <dbReference type="NCBI Taxonomy" id="94"/>
    <lineage>
        <taxon>Bacteria</taxon>
        <taxon>Pseudomonadati</taxon>
        <taxon>Pseudomonadota</taxon>
        <taxon>Alphaproteobacteria</taxon>
        <taxon>Rhodospirillales</taxon>
        <taxon>Stellaceae</taxon>
        <taxon>Stella</taxon>
    </lineage>
</organism>
<dbReference type="GO" id="GO:0005829">
    <property type="term" value="C:cytosol"/>
    <property type="evidence" value="ECO:0007669"/>
    <property type="project" value="TreeGrafter"/>
</dbReference>
<sequence>MTAPMPFAESALPGAGFGLPEMGFGGATIGTLHGPVDETDAAATLEAAWAAGIRYYDTAPLYGAGLGERRVGGLLAGRPRASFRLSTKVGWLAADGACHIDYGRQATVDGLMASLDRLGVDRVDIAYIHDLDPYNHGDAAPARFREAMAGAYPALAELRRAGRVGAIGIGVNDPDVCLAALDHGDFDLFLMAGRYTLIDQGAAGRLLPACLVRGARVVVGAPFNTGILATGAREGARFRHRPADAGLLARVSAIERVAARHGVPLPAAALQFPLRHPGVVSVLPGPRTAAQTTSCAAWMRHPVPPAFWDDLVREGLLPEAEGLSAD</sequence>
<dbReference type="PANTHER" id="PTHR42686">
    <property type="entry name" value="GH17980P-RELATED"/>
    <property type="match status" value="1"/>
</dbReference>
<dbReference type="Proteomes" id="UP000278222">
    <property type="component" value="Unassembled WGS sequence"/>
</dbReference>
<dbReference type="EMBL" id="RJKX01000018">
    <property type="protein sequence ID" value="ROP81429.1"/>
    <property type="molecule type" value="Genomic_DNA"/>
</dbReference>
<gene>
    <name evidence="2" type="ORF">EDC65_5287</name>
</gene>
<dbReference type="SUPFAM" id="SSF51430">
    <property type="entry name" value="NAD(P)-linked oxidoreductase"/>
    <property type="match status" value="1"/>
</dbReference>
<dbReference type="InterPro" id="IPR020471">
    <property type="entry name" value="AKR"/>
</dbReference>
<reference evidence="2 3" key="1">
    <citation type="submission" date="2018-11" db="EMBL/GenBank/DDBJ databases">
        <title>Genomic Encyclopedia of Type Strains, Phase IV (KMG-IV): sequencing the most valuable type-strain genomes for metagenomic binning, comparative biology and taxonomic classification.</title>
        <authorList>
            <person name="Goeker M."/>
        </authorList>
    </citation>
    <scope>NUCLEOTIDE SEQUENCE [LARGE SCALE GENOMIC DNA]</scope>
    <source>
        <strain evidence="2 3">DSM 5900</strain>
    </source>
</reference>
<evidence type="ECO:0000313" key="3">
    <source>
        <dbReference type="Proteomes" id="UP000278222"/>
    </source>
</evidence>
<evidence type="ECO:0000259" key="1">
    <source>
        <dbReference type="Pfam" id="PF00248"/>
    </source>
</evidence>
<proteinExistence type="predicted"/>
<keyword evidence="3" id="KW-1185">Reference proteome</keyword>
<dbReference type="CDD" id="cd19152">
    <property type="entry name" value="AKR_AKR15A"/>
    <property type="match status" value="1"/>
</dbReference>
<dbReference type="AlphaFoldDB" id="A0A3N1KRK6"/>
<dbReference type="PANTHER" id="PTHR42686:SF1">
    <property type="entry name" value="GH17980P-RELATED"/>
    <property type="match status" value="1"/>
</dbReference>
<dbReference type="RefSeq" id="WP_197735655.1">
    <property type="nucleotide sequence ID" value="NZ_AP019700.1"/>
</dbReference>
<accession>A0A3N1KRK6</accession>